<reference evidence="1 2" key="1">
    <citation type="journal article" date="2013" name="Genome Announc.">
        <title>Draft Genome Sequence of 'Candidatus Halobonum tyrrellensis' Strain G22, Isolated from the Hypersaline Waters of Lake Tyrrell, Australia.</title>
        <authorList>
            <person name="Ugalde J.A."/>
            <person name="Narasingarao P."/>
            <person name="Kuo S."/>
            <person name="Podell S."/>
            <person name="Allen E.E."/>
        </authorList>
    </citation>
    <scope>NUCLEOTIDE SEQUENCE [LARGE SCALE GENOMIC DNA]</scope>
    <source>
        <strain evidence="1 2">G22</strain>
    </source>
</reference>
<dbReference type="AlphaFoldDB" id="V4HJV0"/>
<dbReference type="OrthoDB" id="183382at2157"/>
<evidence type="ECO:0000313" key="2">
    <source>
        <dbReference type="Proteomes" id="UP000017840"/>
    </source>
</evidence>
<evidence type="ECO:0000313" key="1">
    <source>
        <dbReference type="EMBL" id="ESP88194.1"/>
    </source>
</evidence>
<dbReference type="SUPFAM" id="SSF46785">
    <property type="entry name" value="Winged helix' DNA-binding domain"/>
    <property type="match status" value="1"/>
</dbReference>
<accession>V4HJV0</accession>
<comment type="caution">
    <text evidence="1">The sequence shown here is derived from an EMBL/GenBank/DDBJ whole genome shotgun (WGS) entry which is preliminary data.</text>
</comment>
<dbReference type="InterPro" id="IPR011991">
    <property type="entry name" value="ArsR-like_HTH"/>
</dbReference>
<gene>
    <name evidence="1" type="ORF">K933_10300</name>
</gene>
<dbReference type="CDD" id="cd00090">
    <property type="entry name" value="HTH_ARSR"/>
    <property type="match status" value="1"/>
</dbReference>
<dbReference type="Pfam" id="PF24033">
    <property type="entry name" value="DUF7342"/>
    <property type="match status" value="1"/>
</dbReference>
<evidence type="ECO:0008006" key="3">
    <source>
        <dbReference type="Google" id="ProtNLM"/>
    </source>
</evidence>
<dbReference type="InterPro" id="IPR055766">
    <property type="entry name" value="DUF7342"/>
</dbReference>
<keyword evidence="2" id="KW-1185">Reference proteome</keyword>
<sequence>MGEDDYPRGVEEWIENTTALDRVKGIAAGRQQPISVAEVAEEAFVSKNTARSHLERLTEYNILRAETRGGTTVYSANPRYTRFSAVEELLDEHDRAGLMELRSEIQERIEGWREEFDVEEREELCEAARKTEFSEETRGLINPYRQWGMEEHRLSLVNEALRSYEETNPTEPASA</sequence>
<organism evidence="1 2">
    <name type="scientific">Candidatus Halobonum tyrrellensis G22</name>
    <dbReference type="NCBI Taxonomy" id="1324957"/>
    <lineage>
        <taxon>Archaea</taxon>
        <taxon>Methanobacteriati</taxon>
        <taxon>Methanobacteriota</taxon>
        <taxon>Stenosarchaea group</taxon>
        <taxon>Halobacteria</taxon>
        <taxon>Halobacteriales</taxon>
        <taxon>Haloferacaceae</taxon>
        <taxon>Candidatus Halobonum</taxon>
    </lineage>
</organism>
<dbReference type="RefSeq" id="WP_023394643.1">
    <property type="nucleotide sequence ID" value="NZ_ASGZ01000033.1"/>
</dbReference>
<dbReference type="EMBL" id="ASGZ01000033">
    <property type="protein sequence ID" value="ESP88194.1"/>
    <property type="molecule type" value="Genomic_DNA"/>
</dbReference>
<proteinExistence type="predicted"/>
<dbReference type="Gene3D" id="1.10.10.10">
    <property type="entry name" value="Winged helix-like DNA-binding domain superfamily/Winged helix DNA-binding domain"/>
    <property type="match status" value="1"/>
</dbReference>
<dbReference type="eggNOG" id="arCOG02773">
    <property type="taxonomic scope" value="Archaea"/>
</dbReference>
<protein>
    <recommendedName>
        <fullName evidence="3">Transcriptional regulator</fullName>
    </recommendedName>
</protein>
<name>V4HJV0_9EURY</name>
<dbReference type="InterPro" id="IPR036390">
    <property type="entry name" value="WH_DNA-bd_sf"/>
</dbReference>
<dbReference type="Proteomes" id="UP000017840">
    <property type="component" value="Unassembled WGS sequence"/>
</dbReference>
<dbReference type="InterPro" id="IPR036388">
    <property type="entry name" value="WH-like_DNA-bd_sf"/>
</dbReference>